<dbReference type="Pfam" id="PF01447">
    <property type="entry name" value="Peptidase_M4"/>
    <property type="match status" value="1"/>
</dbReference>
<gene>
    <name evidence="9" type="ORF">GLAREA_12590</name>
</gene>
<evidence type="ECO:0000256" key="1">
    <source>
        <dbReference type="ARBA" id="ARBA00009388"/>
    </source>
</evidence>
<dbReference type="PANTHER" id="PTHR43579:SF1">
    <property type="entry name" value="NEUTRAL METALLOPROTEINASE"/>
    <property type="match status" value="1"/>
</dbReference>
<evidence type="ECO:0000259" key="7">
    <source>
        <dbReference type="Pfam" id="PF01447"/>
    </source>
</evidence>
<keyword evidence="5" id="KW-0862">Zinc</keyword>
<dbReference type="Pfam" id="PF02868">
    <property type="entry name" value="Peptidase_M4_C"/>
    <property type="match status" value="1"/>
</dbReference>
<proteinExistence type="inferred from homology"/>
<accession>S3CYD9</accession>
<dbReference type="OrthoDB" id="5332336at2759"/>
<feature type="domain" description="Peptidase M4 C-terminal" evidence="8">
    <location>
        <begin position="263"/>
        <end position="441"/>
    </location>
</feature>
<evidence type="ECO:0000313" key="10">
    <source>
        <dbReference type="Proteomes" id="UP000016922"/>
    </source>
</evidence>
<reference evidence="9 10" key="1">
    <citation type="journal article" date="2013" name="BMC Genomics">
        <title>Genomics-driven discovery of the pneumocandin biosynthetic gene cluster in the fungus Glarea lozoyensis.</title>
        <authorList>
            <person name="Chen L."/>
            <person name="Yue Q."/>
            <person name="Zhang X."/>
            <person name="Xiang M."/>
            <person name="Wang C."/>
            <person name="Li S."/>
            <person name="Che Y."/>
            <person name="Ortiz-Lopez F.J."/>
            <person name="Bills G.F."/>
            <person name="Liu X."/>
            <person name="An Z."/>
        </authorList>
    </citation>
    <scope>NUCLEOTIDE SEQUENCE [LARGE SCALE GENOMIC DNA]</scope>
    <source>
        <strain evidence="10">ATCC 20868 / MF5171</strain>
    </source>
</reference>
<dbReference type="STRING" id="1116229.S3CYD9"/>
<dbReference type="GeneID" id="19471630"/>
<comment type="similarity">
    <text evidence="1">Belongs to the peptidase M4 family.</text>
</comment>
<dbReference type="eggNOG" id="ENOG502SHBN">
    <property type="taxonomic scope" value="Eukaryota"/>
</dbReference>
<sequence length="449" mass="48722">MAAQMNSTSPMAKPARQITKHVCCIIPPPLLKEILDNGNPSEPTRIALEKTYHHSCKLTANRKIRNAAIAKPAGKVQGLAAGGRSSIITPQIFSAIAESSETSEAQKERAQHSLQTTSSLHTARAAKADARIVAPTPTEVIHRVIYDSKKTPKLRKTLIVDEAKGSTTTLTDADAKNVYDYFGKTYQFYEEVFQRTSIDDDNLKMIGSIHYDDQPGPPGMDNAFWDGDEMAFGDGDGEIFGSFTKNIDVIGHELTHGVVQYTANLAYEFQSGALNESMADVFGTMIKQYFGPKGKVLAADADWLIGEGIFLPAITGAKALRSMKAPGTAYNNPKVGKDSQPADMDGYMDLPNTDAGDSGGVHMNSGIPNRAFYLAATSLGGYSWEKAGKIWYESLKDESLIGVDTKAAFKVFADLTVKYAKSLFDADVEKKVKDAWVTVKVLTAEKGEL</sequence>
<dbReference type="GO" id="GO:0046872">
    <property type="term" value="F:metal ion binding"/>
    <property type="evidence" value="ECO:0007669"/>
    <property type="project" value="UniProtKB-KW"/>
</dbReference>
<dbReference type="HOGENOM" id="CLU_008590_0_3_1"/>
<evidence type="ECO:0000256" key="6">
    <source>
        <dbReference type="ARBA" id="ARBA00023049"/>
    </source>
</evidence>
<dbReference type="Proteomes" id="UP000016922">
    <property type="component" value="Unassembled WGS sequence"/>
</dbReference>
<dbReference type="GO" id="GO:0004222">
    <property type="term" value="F:metalloendopeptidase activity"/>
    <property type="evidence" value="ECO:0007669"/>
    <property type="project" value="InterPro"/>
</dbReference>
<name>S3CYD9_GLAL2</name>
<dbReference type="Gene3D" id="1.10.390.10">
    <property type="entry name" value="Neutral Protease Domain 2"/>
    <property type="match status" value="1"/>
</dbReference>
<dbReference type="MEROPS" id="M04.025"/>
<dbReference type="SUPFAM" id="SSF55486">
    <property type="entry name" value="Metalloproteases ('zincins'), catalytic domain"/>
    <property type="match status" value="1"/>
</dbReference>
<dbReference type="OMA" id="FCTIVPP"/>
<dbReference type="RefSeq" id="XP_008081562.1">
    <property type="nucleotide sequence ID" value="XM_008083371.1"/>
</dbReference>
<dbReference type="InterPro" id="IPR052759">
    <property type="entry name" value="Metalloprotease_M4"/>
</dbReference>
<keyword evidence="10" id="KW-1185">Reference proteome</keyword>
<dbReference type="PANTHER" id="PTHR43579">
    <property type="match status" value="1"/>
</dbReference>
<evidence type="ECO:0000256" key="4">
    <source>
        <dbReference type="ARBA" id="ARBA00022801"/>
    </source>
</evidence>
<organism evidence="9 10">
    <name type="scientific">Glarea lozoyensis (strain ATCC 20868 / MF5171)</name>
    <dbReference type="NCBI Taxonomy" id="1116229"/>
    <lineage>
        <taxon>Eukaryota</taxon>
        <taxon>Fungi</taxon>
        <taxon>Dikarya</taxon>
        <taxon>Ascomycota</taxon>
        <taxon>Pezizomycotina</taxon>
        <taxon>Leotiomycetes</taxon>
        <taxon>Helotiales</taxon>
        <taxon>Helotiaceae</taxon>
        <taxon>Glarea</taxon>
    </lineage>
</organism>
<evidence type="ECO:0000313" key="9">
    <source>
        <dbReference type="EMBL" id="EPE31287.1"/>
    </source>
</evidence>
<protein>
    <submittedName>
        <fullName evidence="9">Metalloproteases (Zincins), catalytic</fullName>
    </submittedName>
</protein>
<dbReference type="InterPro" id="IPR001570">
    <property type="entry name" value="Peptidase_M4_C_domain"/>
</dbReference>
<dbReference type="AlphaFoldDB" id="S3CYD9"/>
<dbReference type="InterPro" id="IPR027268">
    <property type="entry name" value="Peptidase_M4/M1_CTD_sf"/>
</dbReference>
<evidence type="ECO:0000256" key="3">
    <source>
        <dbReference type="ARBA" id="ARBA00022723"/>
    </source>
</evidence>
<evidence type="ECO:0000259" key="8">
    <source>
        <dbReference type="Pfam" id="PF02868"/>
    </source>
</evidence>
<feature type="domain" description="Peptidase M4" evidence="7">
    <location>
        <begin position="145"/>
        <end position="260"/>
    </location>
</feature>
<keyword evidence="2 9" id="KW-0645">Protease</keyword>
<evidence type="ECO:0000256" key="5">
    <source>
        <dbReference type="ARBA" id="ARBA00022833"/>
    </source>
</evidence>
<evidence type="ECO:0000256" key="2">
    <source>
        <dbReference type="ARBA" id="ARBA00022670"/>
    </source>
</evidence>
<keyword evidence="4" id="KW-0378">Hydrolase</keyword>
<dbReference type="KEGG" id="glz:GLAREA_12590"/>
<dbReference type="EMBL" id="KE145362">
    <property type="protein sequence ID" value="EPE31287.1"/>
    <property type="molecule type" value="Genomic_DNA"/>
</dbReference>
<dbReference type="PRINTS" id="PR00730">
    <property type="entry name" value="THERMOLYSIN"/>
</dbReference>
<dbReference type="CDD" id="cd09597">
    <property type="entry name" value="M4_TLP"/>
    <property type="match status" value="1"/>
</dbReference>
<dbReference type="InterPro" id="IPR023612">
    <property type="entry name" value="Peptidase_M4"/>
</dbReference>
<dbReference type="Gene3D" id="3.10.170.10">
    <property type="match status" value="1"/>
</dbReference>
<dbReference type="GO" id="GO:0006508">
    <property type="term" value="P:proteolysis"/>
    <property type="evidence" value="ECO:0007669"/>
    <property type="project" value="UniProtKB-KW"/>
</dbReference>
<dbReference type="InterPro" id="IPR013856">
    <property type="entry name" value="Peptidase_M4_domain"/>
</dbReference>
<keyword evidence="6 9" id="KW-0482">Metalloprotease</keyword>
<keyword evidence="3" id="KW-0479">Metal-binding</keyword>